<feature type="signal peptide" evidence="3">
    <location>
        <begin position="1"/>
        <end position="22"/>
    </location>
</feature>
<reference evidence="4" key="1">
    <citation type="submission" date="2025-05" db="UniProtKB">
        <authorList>
            <consortium name="RefSeq"/>
        </authorList>
    </citation>
    <scope>NUCLEOTIDE SEQUENCE [LARGE SCALE GENOMIC DNA]</scope>
</reference>
<feature type="transmembrane region" description="Helical" evidence="2">
    <location>
        <begin position="38"/>
        <end position="58"/>
    </location>
</feature>
<dbReference type="Proteomes" id="UP001652642">
    <property type="component" value="Chromosome 1"/>
</dbReference>
<feature type="compositionally biased region" description="Acidic residues" evidence="1">
    <location>
        <begin position="95"/>
        <end position="125"/>
    </location>
</feature>
<organism evidence="4 5">
    <name type="scientific">Pogona vitticeps</name>
    <name type="common">central bearded dragon</name>
    <dbReference type="NCBI Taxonomy" id="103695"/>
    <lineage>
        <taxon>Eukaryota</taxon>
        <taxon>Metazoa</taxon>
        <taxon>Chordata</taxon>
        <taxon>Craniata</taxon>
        <taxon>Vertebrata</taxon>
        <taxon>Euteleostomi</taxon>
        <taxon>Lepidosauria</taxon>
        <taxon>Squamata</taxon>
        <taxon>Bifurcata</taxon>
        <taxon>Unidentata</taxon>
        <taxon>Episquamata</taxon>
        <taxon>Toxicofera</taxon>
        <taxon>Iguania</taxon>
        <taxon>Acrodonta</taxon>
        <taxon>Agamidae</taxon>
        <taxon>Amphibolurinae</taxon>
        <taxon>Pogona</taxon>
    </lineage>
</organism>
<reference evidence="5" key="2">
    <citation type="submission" date="2025-08" db="UniProtKB">
        <authorList>
            <consortium name="RefSeq"/>
        </authorList>
    </citation>
    <scope>IDENTIFICATION</scope>
</reference>
<dbReference type="RefSeq" id="XP_020661662.2">
    <property type="nucleotide sequence ID" value="XM_020806003.2"/>
</dbReference>
<sequence length="205" mass="22941">MKLRFAQALSAQLLLFSGKCTASISQKGGGSGNRSDNVIVGILVFTLLLLLLLLFLAWRHLSYASEGTYHPWRLMRGLIIRLQNLWVQIRSEALSQEDPDEKQSDEDLGEQQEDDTENEEQEQGEELLPQQADNESEEEEERQEMLDERAELEPTEKEAIQEPLKEEEPSGAVEGKAGVLLSDLHSFSGTAAWEDSSKQAQATAL</sequence>
<dbReference type="PANTHER" id="PTHR15312">
    <property type="entry name" value="PROTEIN TYROSINE PHOSPHATASE RECEPTOR TYPE C-ASSOCIATED PROTEIN"/>
    <property type="match status" value="1"/>
</dbReference>
<dbReference type="InterPro" id="IPR016553">
    <property type="entry name" value="PTPRCAP"/>
</dbReference>
<dbReference type="PANTHER" id="PTHR15312:SF1">
    <property type="entry name" value="PROTEIN TYROSINE PHOSPHATASE RECEPTOR TYPE C-ASSOCIATED PROTEIN"/>
    <property type="match status" value="1"/>
</dbReference>
<accession>A0A6J0ULS4</accession>
<evidence type="ECO:0000313" key="5">
    <source>
        <dbReference type="RefSeq" id="XP_020661662.2"/>
    </source>
</evidence>
<dbReference type="AlphaFoldDB" id="A0A6J0ULS4"/>
<feature type="compositionally biased region" description="Basic and acidic residues" evidence="1">
    <location>
        <begin position="143"/>
        <end position="168"/>
    </location>
</feature>
<gene>
    <name evidence="5" type="primary">PTPRCAP</name>
</gene>
<evidence type="ECO:0000313" key="4">
    <source>
        <dbReference type="Proteomes" id="UP001652642"/>
    </source>
</evidence>
<protein>
    <submittedName>
        <fullName evidence="5">Protein tyrosine phosphatase receptor type C-associated protein</fullName>
    </submittedName>
</protein>
<evidence type="ECO:0000256" key="3">
    <source>
        <dbReference type="SAM" id="SignalP"/>
    </source>
</evidence>
<keyword evidence="2" id="KW-1133">Transmembrane helix</keyword>
<feature type="region of interest" description="Disordered" evidence="1">
    <location>
        <begin position="94"/>
        <end position="177"/>
    </location>
</feature>
<evidence type="ECO:0000256" key="1">
    <source>
        <dbReference type="SAM" id="MobiDB-lite"/>
    </source>
</evidence>
<keyword evidence="3" id="KW-0732">Signal</keyword>
<dbReference type="KEGG" id="pvt:110085636"/>
<dbReference type="Pfam" id="PF15713">
    <property type="entry name" value="PTPRCAP"/>
    <property type="match status" value="1"/>
</dbReference>
<dbReference type="CTD" id="5790"/>
<dbReference type="GeneID" id="110085636"/>
<name>A0A6J0ULS4_9SAUR</name>
<dbReference type="InParanoid" id="A0A6J0ULS4"/>
<keyword evidence="5" id="KW-0675">Receptor</keyword>
<proteinExistence type="predicted"/>
<evidence type="ECO:0000256" key="2">
    <source>
        <dbReference type="SAM" id="Phobius"/>
    </source>
</evidence>
<dbReference type="OrthoDB" id="9451766at2759"/>
<keyword evidence="2" id="KW-0472">Membrane</keyword>
<keyword evidence="4" id="KW-1185">Reference proteome</keyword>
<keyword evidence="2" id="KW-0812">Transmembrane</keyword>
<feature type="chain" id="PRO_5047511595" evidence="3">
    <location>
        <begin position="23"/>
        <end position="205"/>
    </location>
</feature>